<dbReference type="EMBL" id="CP029077">
    <property type="protein sequence ID" value="QED23641.1"/>
    <property type="molecule type" value="Genomic_DNA"/>
</dbReference>
<sequence length="134" mass="14866">MNSNHEDASNFDAILSKAVGEIENYNAGKSSSNSNVGNVFSYTETILHIKQQQQQQVQNNQFQDQDYSDLVPDEDVVADMDTTIQAQQPTSQIQNLQAVQQQVQNNQSVAQVLANIHNHSLVNQGNKSPNCRGH</sequence>
<dbReference type="AlphaFoldDB" id="A0A5B8XHV8"/>
<keyword evidence="2" id="KW-1185">Reference proteome</keyword>
<reference evidence="1 2" key="1">
    <citation type="journal article" date="2019" name="ISME J.">
        <title>Deianiraea, an extracellular bacterium associated with the ciliate Paramecium, suggests an alternative scenario for the evolution of Rickettsiales.</title>
        <authorList>
            <person name="Castelli M."/>
            <person name="Sabaneyeva E."/>
            <person name="Lanzoni O."/>
            <person name="Lebedeva N."/>
            <person name="Floriano A.M."/>
            <person name="Gaiarsa S."/>
            <person name="Benken K."/>
            <person name="Modeo L."/>
            <person name="Bandi C."/>
            <person name="Potekhin A."/>
            <person name="Sassera D."/>
            <person name="Petroni G."/>
        </authorList>
    </citation>
    <scope>NUCLEOTIDE SEQUENCE [LARGE SCALE GENOMIC DNA]</scope>
    <source>
        <strain evidence="1">CyL4-1</strain>
    </source>
</reference>
<dbReference type="Proteomes" id="UP000321934">
    <property type="component" value="Chromosome"/>
</dbReference>
<proteinExistence type="predicted"/>
<organism evidence="1 2">
    <name type="scientific">Candidatus Deianiraea vastatrix</name>
    <dbReference type="NCBI Taxonomy" id="2163644"/>
    <lineage>
        <taxon>Bacteria</taxon>
        <taxon>Pseudomonadati</taxon>
        <taxon>Pseudomonadota</taxon>
        <taxon>Alphaproteobacteria</taxon>
        <taxon>Rickettsiales</taxon>
        <taxon>Candidatus Deianiraeaceae</taxon>
        <taxon>Candidatus Deianiraea</taxon>
    </lineage>
</organism>
<dbReference type="RefSeq" id="WP_146820905.1">
    <property type="nucleotide sequence ID" value="NZ_CP029077.1"/>
</dbReference>
<evidence type="ECO:0000313" key="1">
    <source>
        <dbReference type="EMBL" id="QED23641.1"/>
    </source>
</evidence>
<accession>A0A5B8XHV8</accession>
<gene>
    <name evidence="1" type="ORF">Deia_00854</name>
</gene>
<protein>
    <submittedName>
        <fullName evidence="1">Uncharacterized protein</fullName>
    </submittedName>
</protein>
<name>A0A5B8XHV8_9RICK</name>
<evidence type="ECO:0000313" key="2">
    <source>
        <dbReference type="Proteomes" id="UP000321934"/>
    </source>
</evidence>